<feature type="domain" description="Aminoglycoside phosphotransferase" evidence="1">
    <location>
        <begin position="191"/>
        <end position="252"/>
    </location>
</feature>
<proteinExistence type="predicted"/>
<dbReference type="PANTHER" id="PTHR21310:SF59">
    <property type="entry name" value="AMINOGLYCOSIDE PHOSPHOTRANSFERASE DOMAIN-CONTAINING PROTEIN"/>
    <property type="match status" value="1"/>
</dbReference>
<evidence type="ECO:0000259" key="1">
    <source>
        <dbReference type="Pfam" id="PF01636"/>
    </source>
</evidence>
<dbReference type="SUPFAM" id="SSF56112">
    <property type="entry name" value="Protein kinase-like (PK-like)"/>
    <property type="match status" value="1"/>
</dbReference>
<dbReference type="Pfam" id="PF01636">
    <property type="entry name" value="APH"/>
    <property type="match status" value="1"/>
</dbReference>
<dbReference type="OrthoDB" id="5598852at2759"/>
<dbReference type="AlphaFoldDB" id="A0A6A6S1U8"/>
<dbReference type="PANTHER" id="PTHR21310">
    <property type="entry name" value="AMINOGLYCOSIDE PHOSPHOTRANSFERASE-RELATED-RELATED"/>
    <property type="match status" value="1"/>
</dbReference>
<dbReference type="InterPro" id="IPR002575">
    <property type="entry name" value="Aminoglycoside_PTrfase"/>
</dbReference>
<name>A0A6A6S1U8_9PLEO</name>
<evidence type="ECO:0000313" key="2">
    <source>
        <dbReference type="EMBL" id="KAF2641836.1"/>
    </source>
</evidence>
<protein>
    <recommendedName>
        <fullName evidence="1">Aminoglycoside phosphotransferase domain-containing protein</fullName>
    </recommendedName>
</protein>
<dbReference type="InterPro" id="IPR011009">
    <property type="entry name" value="Kinase-like_dom_sf"/>
</dbReference>
<dbReference type="EMBL" id="MU006782">
    <property type="protein sequence ID" value="KAF2641836.1"/>
    <property type="molecule type" value="Genomic_DNA"/>
</dbReference>
<accession>A0A6A6S1U8</accession>
<dbReference type="InterPro" id="IPR051678">
    <property type="entry name" value="AGP_Transferase"/>
</dbReference>
<gene>
    <name evidence="2" type="ORF">P280DRAFT_286289</name>
</gene>
<reference evidence="2" key="1">
    <citation type="journal article" date="2020" name="Stud. Mycol.">
        <title>101 Dothideomycetes genomes: a test case for predicting lifestyles and emergence of pathogens.</title>
        <authorList>
            <person name="Haridas S."/>
            <person name="Albert R."/>
            <person name="Binder M."/>
            <person name="Bloem J."/>
            <person name="Labutti K."/>
            <person name="Salamov A."/>
            <person name="Andreopoulos B."/>
            <person name="Baker S."/>
            <person name="Barry K."/>
            <person name="Bills G."/>
            <person name="Bluhm B."/>
            <person name="Cannon C."/>
            <person name="Castanera R."/>
            <person name="Culley D."/>
            <person name="Daum C."/>
            <person name="Ezra D."/>
            <person name="Gonzalez J."/>
            <person name="Henrissat B."/>
            <person name="Kuo A."/>
            <person name="Liang C."/>
            <person name="Lipzen A."/>
            <person name="Lutzoni F."/>
            <person name="Magnuson J."/>
            <person name="Mondo S."/>
            <person name="Nolan M."/>
            <person name="Ohm R."/>
            <person name="Pangilinan J."/>
            <person name="Park H.-J."/>
            <person name="Ramirez L."/>
            <person name="Alfaro M."/>
            <person name="Sun H."/>
            <person name="Tritt A."/>
            <person name="Yoshinaga Y."/>
            <person name="Zwiers L.-H."/>
            <person name="Turgeon B."/>
            <person name="Goodwin S."/>
            <person name="Spatafora J."/>
            <person name="Crous P."/>
            <person name="Grigoriev I."/>
        </authorList>
    </citation>
    <scope>NUCLEOTIDE SEQUENCE</scope>
    <source>
        <strain evidence="2">CBS 473.64</strain>
    </source>
</reference>
<sequence length="358" mass="40739">MSPNLETSFWTRMGLQEQDHDVCVRAIEEVYTTCRVEEFKDQGYCSFTFLVTPSSSSMVTLIVQIRPRQHGLEPEITGEAQSVYGSLAPRVKKLHVSLPGRLSAFEMELLLGVPYSRVKSRIVMFGREGWEKRVRLVESFASFIARAWPTCYTPTALDRTVRADSPIFEDSSWLAPCAGAVGANIVPKLWKLARDLPDETLRRRAQDTLQKLRNLVSYPLALNHGDLIPTNILVDEETWEITGLVDWAEAEVLPFGTCLYGLEYLLGSIKYSSSRHTSIPTFDYDDGADELRRVFWNVMVKENPEMKDRIEEVRVMRDLGVLLWSGYAWDEGKIDRVVNEVDDVEEVACLRAFLGVEC</sequence>
<keyword evidence="3" id="KW-1185">Reference proteome</keyword>
<organism evidence="2 3">
    <name type="scientific">Massarina eburnea CBS 473.64</name>
    <dbReference type="NCBI Taxonomy" id="1395130"/>
    <lineage>
        <taxon>Eukaryota</taxon>
        <taxon>Fungi</taxon>
        <taxon>Dikarya</taxon>
        <taxon>Ascomycota</taxon>
        <taxon>Pezizomycotina</taxon>
        <taxon>Dothideomycetes</taxon>
        <taxon>Pleosporomycetidae</taxon>
        <taxon>Pleosporales</taxon>
        <taxon>Massarineae</taxon>
        <taxon>Massarinaceae</taxon>
        <taxon>Massarina</taxon>
    </lineage>
</organism>
<evidence type="ECO:0000313" key="3">
    <source>
        <dbReference type="Proteomes" id="UP000799753"/>
    </source>
</evidence>
<dbReference type="Gene3D" id="3.90.1200.10">
    <property type="match status" value="1"/>
</dbReference>
<dbReference type="Proteomes" id="UP000799753">
    <property type="component" value="Unassembled WGS sequence"/>
</dbReference>